<comment type="cofactor">
    <cofactor evidence="1">
        <name>Zn(2+)</name>
        <dbReference type="ChEBI" id="CHEBI:29105"/>
    </cofactor>
</comment>
<comment type="similarity">
    <text evidence="2">Belongs to the cytidine and deoxycytidylate deaminase family. ADAT2 subfamily.</text>
</comment>
<gene>
    <name evidence="10" type="ORF">MCYG_02809</name>
</gene>
<evidence type="ECO:0000256" key="3">
    <source>
        <dbReference type="ARBA" id="ARBA00012740"/>
    </source>
</evidence>
<reference evidence="11" key="1">
    <citation type="journal article" date="2012" name="MBio">
        <title>Comparative genome analysis of Trichophyton rubrum and related dermatophytes reveals candidate genes involved in infection.</title>
        <authorList>
            <person name="Martinez D.A."/>
            <person name="Oliver B.G."/>
            <person name="Graeser Y."/>
            <person name="Goldberg J.M."/>
            <person name="Li W."/>
            <person name="Martinez-Rossi N.M."/>
            <person name="Monod M."/>
            <person name="Shelest E."/>
            <person name="Barton R.C."/>
            <person name="Birch E."/>
            <person name="Brakhage A.A."/>
            <person name="Chen Z."/>
            <person name="Gurr S.J."/>
            <person name="Heiman D."/>
            <person name="Heitman J."/>
            <person name="Kosti I."/>
            <person name="Rossi A."/>
            <person name="Saif S."/>
            <person name="Samalova M."/>
            <person name="Saunders C.W."/>
            <person name="Shea T."/>
            <person name="Summerbell R.C."/>
            <person name="Xu J."/>
            <person name="Young S."/>
            <person name="Zeng Q."/>
            <person name="Birren B.W."/>
            <person name="Cuomo C.A."/>
            <person name="White T.C."/>
        </authorList>
    </citation>
    <scope>NUCLEOTIDE SEQUENCE [LARGE SCALE GENOMIC DNA]</scope>
    <source>
        <strain evidence="11">ATCC MYA-4605 / CBS 113480</strain>
    </source>
</reference>
<proteinExistence type="inferred from homology"/>
<dbReference type="InterPro" id="IPR016193">
    <property type="entry name" value="Cytidine_deaminase-like"/>
</dbReference>
<evidence type="ECO:0000256" key="2">
    <source>
        <dbReference type="ARBA" id="ARBA00010669"/>
    </source>
</evidence>
<evidence type="ECO:0000259" key="9">
    <source>
        <dbReference type="PROSITE" id="PS51747"/>
    </source>
</evidence>
<evidence type="ECO:0000256" key="1">
    <source>
        <dbReference type="ARBA" id="ARBA00001947"/>
    </source>
</evidence>
<dbReference type="SUPFAM" id="SSF53927">
    <property type="entry name" value="Cytidine deaminase-like"/>
    <property type="match status" value="1"/>
</dbReference>
<dbReference type="OrthoDB" id="1701769at2759"/>
<dbReference type="STRING" id="554155.C5FGV5"/>
<dbReference type="HOGENOM" id="CLU_025810_8_1_1"/>
<evidence type="ECO:0000313" key="11">
    <source>
        <dbReference type="Proteomes" id="UP000002035"/>
    </source>
</evidence>
<dbReference type="AlphaFoldDB" id="C5FGV5"/>
<dbReference type="GO" id="GO:0005634">
    <property type="term" value="C:nucleus"/>
    <property type="evidence" value="ECO:0007669"/>
    <property type="project" value="TreeGrafter"/>
</dbReference>
<dbReference type="eggNOG" id="KOG1018">
    <property type="taxonomic scope" value="Eukaryota"/>
</dbReference>
<dbReference type="GO" id="GO:0008270">
    <property type="term" value="F:zinc ion binding"/>
    <property type="evidence" value="ECO:0007669"/>
    <property type="project" value="InterPro"/>
</dbReference>
<keyword evidence="7" id="KW-0862">Zinc</keyword>
<dbReference type="Gene3D" id="3.40.140.10">
    <property type="entry name" value="Cytidine Deaminase, domain 2"/>
    <property type="match status" value="1"/>
</dbReference>
<dbReference type="GeneID" id="9223249"/>
<dbReference type="PROSITE" id="PS51747">
    <property type="entry name" value="CYT_DCMP_DEAMINASES_2"/>
    <property type="match status" value="1"/>
</dbReference>
<organism evidence="10 11">
    <name type="scientific">Arthroderma otae (strain ATCC MYA-4605 / CBS 113480)</name>
    <name type="common">Microsporum canis</name>
    <dbReference type="NCBI Taxonomy" id="554155"/>
    <lineage>
        <taxon>Eukaryota</taxon>
        <taxon>Fungi</taxon>
        <taxon>Dikarya</taxon>
        <taxon>Ascomycota</taxon>
        <taxon>Pezizomycotina</taxon>
        <taxon>Eurotiomycetes</taxon>
        <taxon>Eurotiomycetidae</taxon>
        <taxon>Onygenales</taxon>
        <taxon>Arthrodermataceae</taxon>
        <taxon>Microsporum</taxon>
    </lineage>
</organism>
<keyword evidence="11" id="KW-1185">Reference proteome</keyword>
<dbReference type="EMBL" id="DS995702">
    <property type="protein sequence ID" value="EEQ29990.1"/>
    <property type="molecule type" value="Genomic_DNA"/>
</dbReference>
<name>C5FGV5_ARTOC</name>
<keyword evidence="5" id="KW-0479">Metal-binding</keyword>
<evidence type="ECO:0000256" key="6">
    <source>
        <dbReference type="ARBA" id="ARBA00022801"/>
    </source>
</evidence>
<dbReference type="PANTHER" id="PTHR11079">
    <property type="entry name" value="CYTOSINE DEAMINASE FAMILY MEMBER"/>
    <property type="match status" value="1"/>
</dbReference>
<dbReference type="GO" id="GO:0002100">
    <property type="term" value="P:tRNA wobble adenosine to inosine editing"/>
    <property type="evidence" value="ECO:0007669"/>
    <property type="project" value="UniProtKB-ARBA"/>
</dbReference>
<feature type="domain" description="CMP/dCMP-type deaminase" evidence="9">
    <location>
        <begin position="9"/>
        <end position="121"/>
    </location>
</feature>
<evidence type="ECO:0000256" key="5">
    <source>
        <dbReference type="ARBA" id="ARBA00022723"/>
    </source>
</evidence>
<dbReference type="OMA" id="PCQMCAG"/>
<dbReference type="FunFam" id="3.40.140.10:FF:000039">
    <property type="entry name" value="tRNA-specific adenosine deaminase"/>
    <property type="match status" value="1"/>
</dbReference>
<dbReference type="PROSITE" id="PS00903">
    <property type="entry name" value="CYT_DCMP_DEAMINASES_1"/>
    <property type="match status" value="1"/>
</dbReference>
<dbReference type="EC" id="3.5.4.33" evidence="3"/>
<keyword evidence="4" id="KW-0819">tRNA processing</keyword>
<comment type="catalytic activity">
    <reaction evidence="8">
        <text>adenosine(34) in tRNA + H2O + H(+) = inosine(34) in tRNA + NH4(+)</text>
        <dbReference type="Rhea" id="RHEA:43168"/>
        <dbReference type="Rhea" id="RHEA-COMP:10373"/>
        <dbReference type="Rhea" id="RHEA-COMP:10374"/>
        <dbReference type="ChEBI" id="CHEBI:15377"/>
        <dbReference type="ChEBI" id="CHEBI:15378"/>
        <dbReference type="ChEBI" id="CHEBI:28938"/>
        <dbReference type="ChEBI" id="CHEBI:74411"/>
        <dbReference type="ChEBI" id="CHEBI:82852"/>
        <dbReference type="EC" id="3.5.4.33"/>
    </reaction>
</comment>
<dbReference type="InterPro" id="IPR002125">
    <property type="entry name" value="CMP_dCMP_dom"/>
</dbReference>
<dbReference type="VEuPathDB" id="FungiDB:MCYG_02809"/>
<dbReference type="RefSeq" id="XP_002849875.1">
    <property type="nucleotide sequence ID" value="XM_002849829.1"/>
</dbReference>
<protein>
    <recommendedName>
        <fullName evidence="3">tRNA(adenine(34)) deaminase</fullName>
        <ecNumber evidence="3">3.5.4.33</ecNumber>
    </recommendedName>
</protein>
<dbReference type="GO" id="GO:0052718">
    <property type="term" value="C:tRNA-specific adenosine-34 deaminase complex"/>
    <property type="evidence" value="ECO:0007669"/>
    <property type="project" value="UniProtKB-ARBA"/>
</dbReference>
<accession>C5FGV5</accession>
<dbReference type="GO" id="GO:0005737">
    <property type="term" value="C:cytoplasm"/>
    <property type="evidence" value="ECO:0007669"/>
    <property type="project" value="TreeGrafter"/>
</dbReference>
<keyword evidence="6" id="KW-0378">Hydrolase</keyword>
<evidence type="ECO:0000256" key="7">
    <source>
        <dbReference type="ARBA" id="ARBA00022833"/>
    </source>
</evidence>
<dbReference type="Proteomes" id="UP000002035">
    <property type="component" value="Unassembled WGS sequence"/>
</dbReference>
<evidence type="ECO:0000256" key="4">
    <source>
        <dbReference type="ARBA" id="ARBA00022694"/>
    </source>
</evidence>
<dbReference type="PANTHER" id="PTHR11079:SF149">
    <property type="entry name" value="TRNA-SPECIFIC ADENOSINE DEAMINASE 2"/>
    <property type="match status" value="1"/>
</dbReference>
<dbReference type="InterPro" id="IPR016192">
    <property type="entry name" value="APOBEC/CMP_deaminase_Zn-bd"/>
</dbReference>
<evidence type="ECO:0000256" key="8">
    <source>
        <dbReference type="ARBA" id="ARBA00048045"/>
    </source>
</evidence>
<dbReference type="GO" id="GO:0052717">
    <property type="term" value="F:tRNA-specific adenosine-34 deaminase activity"/>
    <property type="evidence" value="ECO:0007669"/>
    <property type="project" value="UniProtKB-EC"/>
</dbReference>
<sequence length="190" mass="21110">MIQAVTNRSKHEVFMKMALKMAETALAAGETPVGCVLVNKGRVIGSGMNDTNKSLNGTRHAEFLAIEEALRSHPRSIFRETDLYVTVEPCIMCASALRQYRIRSVYFGCANERFGGTGGVLTLHSDSAIDPPYPVYGGIFRKEAIMLLRQFYVQENENAPNPKAKKDRKLKDEIEDAPHLKGIEGILPIE</sequence>
<dbReference type="Pfam" id="PF00383">
    <property type="entry name" value="dCMP_cyt_deam_1"/>
    <property type="match status" value="1"/>
</dbReference>
<dbReference type="CDD" id="cd01285">
    <property type="entry name" value="nucleoside_deaminase"/>
    <property type="match status" value="1"/>
</dbReference>
<evidence type="ECO:0000313" key="10">
    <source>
        <dbReference type="EMBL" id="EEQ29990.1"/>
    </source>
</evidence>